<proteinExistence type="predicted"/>
<dbReference type="Proteomes" id="UP000030528">
    <property type="component" value="Unassembled WGS sequence"/>
</dbReference>
<evidence type="ECO:0000313" key="3">
    <source>
        <dbReference type="Proteomes" id="UP000030528"/>
    </source>
</evidence>
<reference evidence="2 3" key="1">
    <citation type="submission" date="2013-08" db="EMBL/GenBank/DDBJ databases">
        <authorList>
            <person name="Huang J."/>
            <person name="Wang G."/>
        </authorList>
    </citation>
    <scope>NUCLEOTIDE SEQUENCE [LARGE SCALE GENOMIC DNA]</scope>
    <source>
        <strain evidence="2 3">JSM 076056</strain>
    </source>
</reference>
<feature type="transmembrane region" description="Helical" evidence="1">
    <location>
        <begin position="7"/>
        <end position="27"/>
    </location>
</feature>
<keyword evidence="1" id="KW-0812">Transmembrane</keyword>
<evidence type="ECO:0000256" key="1">
    <source>
        <dbReference type="SAM" id="Phobius"/>
    </source>
</evidence>
<sequence length="37" mass="4361">MKGIFQFIPDIQMMVGAFFAWCVPYSISKFVSWLDKE</sequence>
<protein>
    <submittedName>
        <fullName evidence="2">Uncharacterized protein</fullName>
    </submittedName>
</protein>
<comment type="caution">
    <text evidence="2">The sequence shown here is derived from an EMBL/GenBank/DDBJ whole genome shotgun (WGS) entry which is preliminary data.</text>
</comment>
<keyword evidence="1" id="KW-0472">Membrane</keyword>
<dbReference type="EMBL" id="AVPE01000006">
    <property type="protein sequence ID" value="KGX92527.1"/>
    <property type="molecule type" value="Genomic_DNA"/>
</dbReference>
<gene>
    <name evidence="2" type="ORF">N781_17225</name>
</gene>
<evidence type="ECO:0000313" key="2">
    <source>
        <dbReference type="EMBL" id="KGX92527.1"/>
    </source>
</evidence>
<dbReference type="AlphaFoldDB" id="A0A0A5I9N8"/>
<keyword evidence="3" id="KW-1185">Reference proteome</keyword>
<organism evidence="2 3">
    <name type="scientific">Pontibacillus halophilus JSM 076056 = DSM 19796</name>
    <dbReference type="NCBI Taxonomy" id="1385510"/>
    <lineage>
        <taxon>Bacteria</taxon>
        <taxon>Bacillati</taxon>
        <taxon>Bacillota</taxon>
        <taxon>Bacilli</taxon>
        <taxon>Bacillales</taxon>
        <taxon>Bacillaceae</taxon>
        <taxon>Pontibacillus</taxon>
    </lineage>
</organism>
<name>A0A0A5I9N8_9BACI</name>
<accession>A0A0A5I9N8</accession>
<keyword evidence="1" id="KW-1133">Transmembrane helix</keyword>